<reference evidence="6 7" key="1">
    <citation type="journal article" date="2021" name="Sci. Rep.">
        <title>The genome of the diatom Chaetoceros tenuissimus carries an ancient integrated fragment of an extant virus.</title>
        <authorList>
            <person name="Hongo Y."/>
            <person name="Kimura K."/>
            <person name="Takaki Y."/>
            <person name="Yoshida Y."/>
            <person name="Baba S."/>
            <person name="Kobayashi G."/>
            <person name="Nagasaki K."/>
            <person name="Hano T."/>
            <person name="Tomaru Y."/>
        </authorList>
    </citation>
    <scope>NUCLEOTIDE SEQUENCE [LARGE SCALE GENOMIC DNA]</scope>
    <source>
        <strain evidence="6 7">NIES-3715</strain>
    </source>
</reference>
<organism evidence="6 7">
    <name type="scientific">Chaetoceros tenuissimus</name>
    <dbReference type="NCBI Taxonomy" id="426638"/>
    <lineage>
        <taxon>Eukaryota</taxon>
        <taxon>Sar</taxon>
        <taxon>Stramenopiles</taxon>
        <taxon>Ochrophyta</taxon>
        <taxon>Bacillariophyta</taxon>
        <taxon>Coscinodiscophyceae</taxon>
        <taxon>Chaetocerotophycidae</taxon>
        <taxon>Chaetocerotales</taxon>
        <taxon>Chaetocerotaceae</taxon>
        <taxon>Chaetoceros</taxon>
    </lineage>
</organism>
<dbReference type="InterPro" id="IPR008580">
    <property type="entry name" value="PPPDE_dom"/>
</dbReference>
<dbReference type="EMBL" id="BLLK01000025">
    <property type="protein sequence ID" value="GFH48001.1"/>
    <property type="molecule type" value="Genomic_DNA"/>
</dbReference>
<protein>
    <recommendedName>
        <fullName evidence="5">PPPDE domain-containing protein</fullName>
    </recommendedName>
</protein>
<dbReference type="GO" id="GO:0016579">
    <property type="term" value="P:protein deubiquitination"/>
    <property type="evidence" value="ECO:0007669"/>
    <property type="project" value="TreeGrafter"/>
</dbReference>
<proteinExistence type="inferred from homology"/>
<evidence type="ECO:0000313" key="6">
    <source>
        <dbReference type="EMBL" id="GFH48001.1"/>
    </source>
</evidence>
<feature type="compositionally biased region" description="Basic and acidic residues" evidence="4">
    <location>
        <begin position="217"/>
        <end position="238"/>
    </location>
</feature>
<accession>A0AAD3H2L3</accession>
<evidence type="ECO:0000259" key="5">
    <source>
        <dbReference type="PROSITE" id="PS51858"/>
    </source>
</evidence>
<dbReference type="GO" id="GO:0006508">
    <property type="term" value="P:proteolysis"/>
    <property type="evidence" value="ECO:0007669"/>
    <property type="project" value="UniProtKB-KW"/>
</dbReference>
<evidence type="ECO:0000256" key="1">
    <source>
        <dbReference type="ARBA" id="ARBA00008140"/>
    </source>
</evidence>
<evidence type="ECO:0000256" key="2">
    <source>
        <dbReference type="ARBA" id="ARBA00022670"/>
    </source>
</evidence>
<name>A0AAD3H2L3_9STRA</name>
<sequence length="248" mass="27533">MSSSIGGDVILNIYEFHNPEGQSSISSFFSRLLPMAGLGTYHTSIEVNNCCYTYGVGGIAKSNSNNKHMHVPQHASFKESICLGQVNLHHGGDTLTAVINSCINNLRSKYFTNRGYHLVHRNCNHFSETLGYSLVIGDDLMEKEPHLDKFPKWINRLAKTGSNLIGTGNTSQEQENTGWNTDSLEDIVPCDVLTEARFAAGIDEKVSWDLKNNPSGKDSKTRATKSKDRSKKKELTEAQKKILAKLKK</sequence>
<feature type="domain" description="PPPDE" evidence="5">
    <location>
        <begin position="7"/>
        <end position="174"/>
    </location>
</feature>
<comment type="caution">
    <text evidence="6">The sequence shown here is derived from an EMBL/GenBank/DDBJ whole genome shotgun (WGS) entry which is preliminary data.</text>
</comment>
<feature type="region of interest" description="Disordered" evidence="4">
    <location>
        <begin position="208"/>
        <end position="238"/>
    </location>
</feature>
<keyword evidence="2" id="KW-0645">Protease</keyword>
<dbReference type="Pfam" id="PF05903">
    <property type="entry name" value="Peptidase_C97"/>
    <property type="match status" value="1"/>
</dbReference>
<dbReference type="PANTHER" id="PTHR12378:SF80">
    <property type="entry name" value="IP06716P-RELATED"/>
    <property type="match status" value="1"/>
</dbReference>
<keyword evidence="3" id="KW-0378">Hydrolase</keyword>
<dbReference type="GO" id="GO:0101005">
    <property type="term" value="F:deubiquitinase activity"/>
    <property type="evidence" value="ECO:0007669"/>
    <property type="project" value="TreeGrafter"/>
</dbReference>
<keyword evidence="7" id="KW-1185">Reference proteome</keyword>
<dbReference type="PANTHER" id="PTHR12378">
    <property type="entry name" value="DESUMOYLATING ISOPEPTIDASE"/>
    <property type="match status" value="1"/>
</dbReference>
<dbReference type="AlphaFoldDB" id="A0AAD3H2L3"/>
<evidence type="ECO:0000256" key="4">
    <source>
        <dbReference type="SAM" id="MobiDB-lite"/>
    </source>
</evidence>
<evidence type="ECO:0000313" key="7">
    <source>
        <dbReference type="Proteomes" id="UP001054902"/>
    </source>
</evidence>
<dbReference type="Gene3D" id="3.90.1720.30">
    <property type="entry name" value="PPPDE domains"/>
    <property type="match status" value="1"/>
</dbReference>
<dbReference type="PROSITE" id="PS51858">
    <property type="entry name" value="PPPDE"/>
    <property type="match status" value="1"/>
</dbReference>
<gene>
    <name evidence="6" type="ORF">CTEN210_04477</name>
</gene>
<dbReference type="InterPro" id="IPR042266">
    <property type="entry name" value="PPPDE_sf"/>
</dbReference>
<dbReference type="SMART" id="SM01179">
    <property type="entry name" value="DUF862"/>
    <property type="match status" value="1"/>
</dbReference>
<evidence type="ECO:0000256" key="3">
    <source>
        <dbReference type="ARBA" id="ARBA00022801"/>
    </source>
</evidence>
<dbReference type="Proteomes" id="UP001054902">
    <property type="component" value="Unassembled WGS sequence"/>
</dbReference>
<comment type="similarity">
    <text evidence="1">Belongs to the DeSI family.</text>
</comment>